<evidence type="ECO:0000313" key="8">
    <source>
        <dbReference type="Proteomes" id="UP001595839"/>
    </source>
</evidence>
<dbReference type="Gene3D" id="3.30.300.30">
    <property type="match status" value="1"/>
</dbReference>
<keyword evidence="2" id="KW-0436">Ligase</keyword>
<accession>A0ABV9AYH6</accession>
<dbReference type="EMBL" id="JBHSFK010000030">
    <property type="protein sequence ID" value="MFC4504985.1"/>
    <property type="molecule type" value="Genomic_DNA"/>
</dbReference>
<dbReference type="Pfam" id="PF00501">
    <property type="entry name" value="AMP-binding"/>
    <property type="match status" value="1"/>
</dbReference>
<proteinExistence type="inferred from homology"/>
<sequence length="558" mass="59744">MALSDPRPAPGSPADPLDRVHELVTLYSDPHASVARLLCDGHPSDAVAYTVVEPDLSATVLTYGRLRTESERFAAALAGLGVGPGDRVATLMGKSVDYLVALLATWRLGAVTVPLFTAFAPPAIALRLLASDAKVVICDDTQRSKLDPGEDIPADAKWQVVVSGSAGRDGDLGFAELLAAHEPGYPAAALGSDAPLVHIFTSGTTGRPKGVVVPTAAIAGCRLYAEYGCGVREDDVFWNAADPGWAYGLYFGVIASLSLGVPGVLLHAGFSAELTWRVMDEFKVTNFTAAPTVYRSLRASGVPVPDGLVLRCASSAGEPLTPEVNAWAEEAFGIQVHDHYGQTEAGMLVNNHQLPALRRPVRPGSMGHPMPGWSLRVLHEDRDDIAPVGTVGRIAADLTASPLAWFHGYEGDPAKSAEKFSADGRWYYTGDVGRVDEEGYFHFSSRDDDVIIMAGYRIGPFEVESVLVTHPAVAECAVVAAPDEVRGEVLEAFVVLQDGAEASDRLATELQQLVKKRFAAHAYPRTVHFVDLLPKTPSGKIQRYVLRRQRQTDPKAHS</sequence>
<dbReference type="Pfam" id="PF13193">
    <property type="entry name" value="AMP-binding_C"/>
    <property type="match status" value="1"/>
</dbReference>
<keyword evidence="3" id="KW-0547">Nucleotide-binding</keyword>
<feature type="domain" description="AMP-binding enzyme C-terminal" evidence="6">
    <location>
        <begin position="462"/>
        <end position="540"/>
    </location>
</feature>
<comment type="similarity">
    <text evidence="1">Belongs to the ATP-dependent AMP-binding enzyme family.</text>
</comment>
<dbReference type="PANTHER" id="PTHR43605:SF10">
    <property type="entry name" value="ACYL-COA SYNTHETASE MEDIUM CHAIN FAMILY MEMBER 3"/>
    <property type="match status" value="1"/>
</dbReference>
<protein>
    <submittedName>
        <fullName evidence="7">AMP-binding protein</fullName>
    </submittedName>
</protein>
<gene>
    <name evidence="7" type="ORF">ACFPIH_36740</name>
</gene>
<organism evidence="7 8">
    <name type="scientific">Streptomyces vulcanius</name>
    <dbReference type="NCBI Taxonomy" id="1441876"/>
    <lineage>
        <taxon>Bacteria</taxon>
        <taxon>Bacillati</taxon>
        <taxon>Actinomycetota</taxon>
        <taxon>Actinomycetes</taxon>
        <taxon>Kitasatosporales</taxon>
        <taxon>Streptomycetaceae</taxon>
        <taxon>Streptomyces</taxon>
    </lineage>
</organism>
<name>A0ABV9AYH6_9ACTN</name>
<dbReference type="PANTHER" id="PTHR43605">
    <property type="entry name" value="ACYL-COENZYME A SYNTHETASE"/>
    <property type="match status" value="1"/>
</dbReference>
<keyword evidence="8" id="KW-1185">Reference proteome</keyword>
<feature type="domain" description="AMP-dependent synthetase/ligase" evidence="5">
    <location>
        <begin position="42"/>
        <end position="394"/>
    </location>
</feature>
<dbReference type="InterPro" id="IPR000873">
    <property type="entry name" value="AMP-dep_synth/lig_dom"/>
</dbReference>
<dbReference type="InterPro" id="IPR042099">
    <property type="entry name" value="ANL_N_sf"/>
</dbReference>
<dbReference type="Gene3D" id="3.40.50.12780">
    <property type="entry name" value="N-terminal domain of ligase-like"/>
    <property type="match status" value="1"/>
</dbReference>
<evidence type="ECO:0000256" key="4">
    <source>
        <dbReference type="ARBA" id="ARBA00022840"/>
    </source>
</evidence>
<dbReference type="Proteomes" id="UP001595839">
    <property type="component" value="Unassembled WGS sequence"/>
</dbReference>
<evidence type="ECO:0000313" key="7">
    <source>
        <dbReference type="EMBL" id="MFC4504985.1"/>
    </source>
</evidence>
<dbReference type="InterPro" id="IPR025110">
    <property type="entry name" value="AMP-bd_C"/>
</dbReference>
<evidence type="ECO:0000256" key="1">
    <source>
        <dbReference type="ARBA" id="ARBA00006432"/>
    </source>
</evidence>
<dbReference type="SUPFAM" id="SSF56801">
    <property type="entry name" value="Acetyl-CoA synthetase-like"/>
    <property type="match status" value="1"/>
</dbReference>
<reference evidence="8" key="1">
    <citation type="journal article" date="2019" name="Int. J. Syst. Evol. Microbiol.">
        <title>The Global Catalogue of Microorganisms (GCM) 10K type strain sequencing project: providing services to taxonomists for standard genome sequencing and annotation.</title>
        <authorList>
            <consortium name="The Broad Institute Genomics Platform"/>
            <consortium name="The Broad Institute Genome Sequencing Center for Infectious Disease"/>
            <person name="Wu L."/>
            <person name="Ma J."/>
        </authorList>
    </citation>
    <scope>NUCLEOTIDE SEQUENCE [LARGE SCALE GENOMIC DNA]</scope>
    <source>
        <strain evidence="8">CGMCC 4.7177</strain>
    </source>
</reference>
<keyword evidence="4" id="KW-0067">ATP-binding</keyword>
<evidence type="ECO:0000259" key="6">
    <source>
        <dbReference type="Pfam" id="PF13193"/>
    </source>
</evidence>
<evidence type="ECO:0000256" key="3">
    <source>
        <dbReference type="ARBA" id="ARBA00022741"/>
    </source>
</evidence>
<dbReference type="InterPro" id="IPR045851">
    <property type="entry name" value="AMP-bd_C_sf"/>
</dbReference>
<evidence type="ECO:0000259" key="5">
    <source>
        <dbReference type="Pfam" id="PF00501"/>
    </source>
</evidence>
<comment type="caution">
    <text evidence="7">The sequence shown here is derived from an EMBL/GenBank/DDBJ whole genome shotgun (WGS) entry which is preliminary data.</text>
</comment>
<dbReference type="RefSeq" id="WP_381182453.1">
    <property type="nucleotide sequence ID" value="NZ_JBHSFK010000030.1"/>
</dbReference>
<dbReference type="InterPro" id="IPR051087">
    <property type="entry name" value="Mitochondrial_ACSM"/>
</dbReference>
<evidence type="ECO:0000256" key="2">
    <source>
        <dbReference type="ARBA" id="ARBA00022598"/>
    </source>
</evidence>